<evidence type="ECO:0000259" key="1">
    <source>
        <dbReference type="Pfam" id="PF01170"/>
    </source>
</evidence>
<dbReference type="RefSeq" id="WP_055068753.1">
    <property type="nucleotide sequence ID" value="NZ_CP173697.1"/>
</dbReference>
<keyword evidence="3" id="KW-1185">Reference proteome</keyword>
<dbReference type="InterPro" id="IPR000241">
    <property type="entry name" value="RlmKL-like_Mtase"/>
</dbReference>
<dbReference type="CDD" id="cd02440">
    <property type="entry name" value="AdoMet_MTases"/>
    <property type="match status" value="1"/>
</dbReference>
<dbReference type="Proteomes" id="UP000049979">
    <property type="component" value="Unassembled WGS sequence"/>
</dbReference>
<keyword evidence="2" id="KW-0808">Transferase</keyword>
<protein>
    <submittedName>
        <fullName evidence="2">RNA methylase</fullName>
    </submittedName>
</protein>
<dbReference type="STRING" id="301302.ERS852420_02712"/>
<feature type="domain" description="Ribosomal RNA large subunit methyltransferase K/L-like methyltransferase" evidence="1">
    <location>
        <begin position="315"/>
        <end position="461"/>
    </location>
</feature>
<dbReference type="InterPro" id="IPR011989">
    <property type="entry name" value="ARM-like"/>
</dbReference>
<keyword evidence="2" id="KW-0489">Methyltransferase</keyword>
<dbReference type="AlphaFoldDB" id="A0A0M6X124"/>
<dbReference type="GO" id="GO:0030488">
    <property type="term" value="P:tRNA methylation"/>
    <property type="evidence" value="ECO:0007669"/>
    <property type="project" value="TreeGrafter"/>
</dbReference>
<gene>
    <name evidence="2" type="ORF">M72_16251</name>
</gene>
<dbReference type="SUPFAM" id="SSF48371">
    <property type="entry name" value="ARM repeat"/>
    <property type="match status" value="1"/>
</dbReference>
<organism evidence="2 3">
    <name type="scientific">Roseburia faecis</name>
    <dbReference type="NCBI Taxonomy" id="301302"/>
    <lineage>
        <taxon>Bacteria</taxon>
        <taxon>Bacillati</taxon>
        <taxon>Bacillota</taxon>
        <taxon>Clostridia</taxon>
        <taxon>Lachnospirales</taxon>
        <taxon>Lachnospiraceae</taxon>
        <taxon>Roseburia</taxon>
    </lineage>
</organism>
<evidence type="ECO:0000313" key="3">
    <source>
        <dbReference type="Proteomes" id="UP000049979"/>
    </source>
</evidence>
<sequence length="491" mass="56578">MIQLFTELQEKKNVRSNLSALRASLKEATEEQKAQAIEFVRGHEDLVFGFLQEEDAKTRKNAALLLGDLAVQNALQPLWKAYTREQTLFVKSAYLEAMKALHAEEILSQLKDRLAELEGEPVTEENRKHREAELRALRAILIQYEGIDTHHFDIKQKNNHVLLVTNRNHRGILENQTGGKAHPLGVIVQTDDLLQLLQIRTYRDMLFLLPVKGLLEQEPEKAAEAVWKPMLAICAKYHREDKPFFFRIECRSAMTLEQRSRFVKKLGSAIEQLSDGKLVNSPGDYEVELRLIANREGKFFPALKFYTIPDHRFAYRKHAIAASMHPSLAALIMELAAPYLKENAQIIDPFCGVGTMLIERDIRVPAREKYGTDIFGEAIDGARENAALAGEQINFIHRDFFDFKHDYLFDEIVTNMPVRGKMTREQLDRLYEKFFRKALTILEKEAVIVMYTGEIGFVKKQLRLHREFSLLEEYCMQSKAGCYLLIIGVKR</sequence>
<name>A0A0M6X124_9FIRM</name>
<dbReference type="PANTHER" id="PTHR14911:SF13">
    <property type="entry name" value="TRNA (GUANINE(6)-N2)-METHYLTRANSFERASE THUMP3"/>
    <property type="match status" value="1"/>
</dbReference>
<dbReference type="Pfam" id="PF01170">
    <property type="entry name" value="UPF0020"/>
    <property type="match status" value="1"/>
</dbReference>
<dbReference type="SUPFAM" id="SSF53335">
    <property type="entry name" value="S-adenosyl-L-methionine-dependent methyltransferases"/>
    <property type="match status" value="1"/>
</dbReference>
<accession>A0A0M6X124</accession>
<dbReference type="OrthoDB" id="1637728at2"/>
<dbReference type="EMBL" id="CVRR01000071">
    <property type="protein sequence ID" value="CRL42647.1"/>
    <property type="molecule type" value="Genomic_DNA"/>
</dbReference>
<dbReference type="Gene3D" id="1.25.10.10">
    <property type="entry name" value="Leucine-rich Repeat Variant"/>
    <property type="match status" value="1"/>
</dbReference>
<dbReference type="PANTHER" id="PTHR14911">
    <property type="entry name" value="THUMP DOMAIN-CONTAINING"/>
    <property type="match status" value="1"/>
</dbReference>
<proteinExistence type="predicted"/>
<evidence type="ECO:0000313" key="2">
    <source>
        <dbReference type="EMBL" id="CRL42647.1"/>
    </source>
</evidence>
<dbReference type="Gene3D" id="3.40.50.150">
    <property type="entry name" value="Vaccinia Virus protein VP39"/>
    <property type="match status" value="1"/>
</dbReference>
<dbReference type="GO" id="GO:0016423">
    <property type="term" value="F:tRNA (guanine) methyltransferase activity"/>
    <property type="evidence" value="ECO:0007669"/>
    <property type="project" value="TreeGrafter"/>
</dbReference>
<reference evidence="3" key="1">
    <citation type="submission" date="2015-05" db="EMBL/GenBank/DDBJ databases">
        <authorList>
            <consortium name="Pathogen Informatics"/>
        </authorList>
    </citation>
    <scope>NUCLEOTIDE SEQUENCE [LARGE SCALE GENOMIC DNA]</scope>
    <source>
        <strain evidence="3">M72</strain>
    </source>
</reference>
<dbReference type="InterPro" id="IPR016024">
    <property type="entry name" value="ARM-type_fold"/>
</dbReference>
<dbReference type="InterPro" id="IPR029063">
    <property type="entry name" value="SAM-dependent_MTases_sf"/>
</dbReference>